<evidence type="ECO:0000313" key="1">
    <source>
        <dbReference type="EMBL" id="KAK2729174.1"/>
    </source>
</evidence>
<dbReference type="EMBL" id="VYYT01000821">
    <property type="protein sequence ID" value="KAK2729174.1"/>
    <property type="molecule type" value="Genomic_DNA"/>
</dbReference>
<accession>A0AAD9XVY7</accession>
<proteinExistence type="predicted"/>
<dbReference type="AlphaFoldDB" id="A0AAD9XVY7"/>
<sequence>MFYSYCCSLGKRYKLLLRSEVYSKYTYLGQSYDTAADAVYAYSFLANPVVVNCLLDEAARLEDAEVAEEEVLRKKATALHAAQAELDKSIAQLDRLYKQKQIVFRKGREVTEEESAMSPILEVQSIGGFKVLDIDSILNWNPATPNFLSGES</sequence>
<dbReference type="Proteomes" id="UP001281614">
    <property type="component" value="Unassembled WGS sequence"/>
</dbReference>
<keyword evidence="2" id="KW-1185">Reference proteome</keyword>
<evidence type="ECO:0000313" key="2">
    <source>
        <dbReference type="Proteomes" id="UP001281614"/>
    </source>
</evidence>
<reference evidence="1" key="1">
    <citation type="submission" date="2023-02" db="EMBL/GenBank/DDBJ databases">
        <title>Colletotrichum kahawae CIFC_Que2 genome sequencing and assembly.</title>
        <authorList>
            <person name="Baroncelli R."/>
        </authorList>
    </citation>
    <scope>NUCLEOTIDE SEQUENCE</scope>
    <source>
        <strain evidence="1">CIFC_Que2</strain>
    </source>
</reference>
<organism evidence="1 2">
    <name type="scientific">Colletotrichum kahawae</name>
    <name type="common">Coffee berry disease fungus</name>
    <dbReference type="NCBI Taxonomy" id="34407"/>
    <lineage>
        <taxon>Eukaryota</taxon>
        <taxon>Fungi</taxon>
        <taxon>Dikarya</taxon>
        <taxon>Ascomycota</taxon>
        <taxon>Pezizomycotina</taxon>
        <taxon>Sordariomycetes</taxon>
        <taxon>Hypocreomycetidae</taxon>
        <taxon>Glomerellales</taxon>
        <taxon>Glomerellaceae</taxon>
        <taxon>Colletotrichum</taxon>
        <taxon>Colletotrichum gloeosporioides species complex</taxon>
    </lineage>
</organism>
<comment type="caution">
    <text evidence="1">The sequence shown here is derived from an EMBL/GenBank/DDBJ whole genome shotgun (WGS) entry which is preliminary data.</text>
</comment>
<protein>
    <submittedName>
        <fullName evidence="1">Uncharacterized protein</fullName>
    </submittedName>
</protein>
<gene>
    <name evidence="1" type="ORF">CKAH01_10381</name>
</gene>
<name>A0AAD9XVY7_COLKA</name>